<organism evidence="2 3">
    <name type="scientific">Acinetobacter sedimenti</name>
    <dbReference type="NCBI Taxonomy" id="2919922"/>
    <lineage>
        <taxon>Bacteria</taxon>
        <taxon>Pseudomonadati</taxon>
        <taxon>Pseudomonadota</taxon>
        <taxon>Gammaproteobacteria</taxon>
        <taxon>Moraxellales</taxon>
        <taxon>Moraxellaceae</taxon>
        <taxon>Acinetobacter</taxon>
    </lineage>
</organism>
<dbReference type="EMBL" id="JAKUML010000003">
    <property type="protein sequence ID" value="MCJ8145756.1"/>
    <property type="molecule type" value="Genomic_DNA"/>
</dbReference>
<evidence type="ECO:0000313" key="2">
    <source>
        <dbReference type="EMBL" id="MCJ8145756.1"/>
    </source>
</evidence>
<comment type="caution">
    <text evidence="2">The sequence shown here is derived from an EMBL/GenBank/DDBJ whole genome shotgun (WGS) entry which is preliminary data.</text>
</comment>
<evidence type="ECO:0000313" key="3">
    <source>
        <dbReference type="Proteomes" id="UP001139701"/>
    </source>
</evidence>
<sequence>MGWTMTLDNDQRSIVQRILAKYLDGQALDQAVELWRYQYSKKPLQELNYFVFEIANSSELRSSRKQIVHDLQHGLELDVQQNLNHEPIPQSSPQKTLATVSSNNTQPHHDGIIKTADQIAINELFQQLLQSLKGQSELIVVLQEHLQGSQITPQYQHAFIHYVQTGEGLVEQFYLKDVLRQVINTLYTVMCDYFGPMKSDRYMAQAVAQIDQQYPAVMIKQYL</sequence>
<dbReference type="RefSeq" id="WP_241570461.1">
    <property type="nucleotide sequence ID" value="NZ_JAKUML010000003.1"/>
</dbReference>
<proteinExistence type="predicted"/>
<reference evidence="2" key="1">
    <citation type="submission" date="2022-02" db="EMBL/GenBank/DDBJ databases">
        <title>Acinetobacter A3.8 sp. nov., isolated from Sediment (Zhairuo Island).</title>
        <authorList>
            <person name="Zheng K."/>
        </authorList>
    </citation>
    <scope>NUCLEOTIDE SEQUENCE</scope>
    <source>
        <strain evidence="2">A3.8</strain>
    </source>
</reference>
<gene>
    <name evidence="2" type="ORF">MKI79_02330</name>
</gene>
<dbReference type="Proteomes" id="UP001139701">
    <property type="component" value="Unassembled WGS sequence"/>
</dbReference>
<protein>
    <submittedName>
        <fullName evidence="2">Uncharacterized protein</fullName>
    </submittedName>
</protein>
<evidence type="ECO:0000256" key="1">
    <source>
        <dbReference type="SAM" id="MobiDB-lite"/>
    </source>
</evidence>
<keyword evidence="3" id="KW-1185">Reference proteome</keyword>
<accession>A0A9X1WVE9</accession>
<name>A0A9X1WVE9_9GAMM</name>
<feature type="region of interest" description="Disordered" evidence="1">
    <location>
        <begin position="85"/>
        <end position="106"/>
    </location>
</feature>
<dbReference type="AlphaFoldDB" id="A0A9X1WVE9"/>